<dbReference type="PANTHER" id="PTHR33642">
    <property type="entry name" value="COX1/OXI3 INTRON 1 PROTEIN-RELATED"/>
    <property type="match status" value="1"/>
</dbReference>
<protein>
    <submittedName>
        <fullName evidence="1">Uncharacterized protein</fullName>
    </submittedName>
</protein>
<reference evidence="1 2" key="1">
    <citation type="submission" date="2023-12" db="EMBL/GenBank/DDBJ databases">
        <title>A high-quality genome assembly for Dillenia turbinata (Dilleniales).</title>
        <authorList>
            <person name="Chanderbali A."/>
        </authorList>
    </citation>
    <scope>NUCLEOTIDE SEQUENCE [LARGE SCALE GENOMIC DNA]</scope>
    <source>
        <strain evidence="1">LSX21</strain>
        <tissue evidence="1">Leaf</tissue>
    </source>
</reference>
<dbReference type="PANTHER" id="PTHR33642:SF4">
    <property type="entry name" value="COX1_OXI3 INTRON 1 PROTEIN-RELATED"/>
    <property type="match status" value="1"/>
</dbReference>
<dbReference type="EMBL" id="JBAMMX010000003">
    <property type="protein sequence ID" value="KAK6945200.1"/>
    <property type="molecule type" value="Genomic_DNA"/>
</dbReference>
<dbReference type="GO" id="GO:0006315">
    <property type="term" value="P:homing of group II introns"/>
    <property type="evidence" value="ECO:0007669"/>
    <property type="project" value="TreeGrafter"/>
</dbReference>
<dbReference type="GO" id="GO:0090615">
    <property type="term" value="P:mitochondrial mRNA processing"/>
    <property type="evidence" value="ECO:0007669"/>
    <property type="project" value="TreeGrafter"/>
</dbReference>
<dbReference type="GO" id="GO:0003964">
    <property type="term" value="F:RNA-directed DNA polymerase activity"/>
    <property type="evidence" value="ECO:0007669"/>
    <property type="project" value="TreeGrafter"/>
</dbReference>
<evidence type="ECO:0000313" key="2">
    <source>
        <dbReference type="Proteomes" id="UP001370490"/>
    </source>
</evidence>
<sequence length="182" mass="21573">MELQAVPPSVLNPPMSEKAIRTRKKYLRPKEVRPMELRNARERNRKKLGLKILNHVFKKSKRSNGFKFEFQIENEVNEMFKNWANETVLEDQLPDDLVNAYNNFREQVDKHLKPVKARKAFEEEERRVEEAEQQKYAKRAIGDDDILFSCLLTLAEKHESTKREAIRHYTKDLKVSDMNGTE</sequence>
<gene>
    <name evidence="1" type="ORF">RJ641_026302</name>
</gene>
<dbReference type="Proteomes" id="UP001370490">
    <property type="component" value="Unassembled WGS sequence"/>
</dbReference>
<keyword evidence="2" id="KW-1185">Reference proteome</keyword>
<name>A0AAN8W360_9MAGN</name>
<proteinExistence type="predicted"/>
<dbReference type="GO" id="GO:0005739">
    <property type="term" value="C:mitochondrion"/>
    <property type="evidence" value="ECO:0007669"/>
    <property type="project" value="TreeGrafter"/>
</dbReference>
<comment type="caution">
    <text evidence="1">The sequence shown here is derived from an EMBL/GenBank/DDBJ whole genome shotgun (WGS) entry which is preliminary data.</text>
</comment>
<organism evidence="1 2">
    <name type="scientific">Dillenia turbinata</name>
    <dbReference type="NCBI Taxonomy" id="194707"/>
    <lineage>
        <taxon>Eukaryota</taxon>
        <taxon>Viridiplantae</taxon>
        <taxon>Streptophyta</taxon>
        <taxon>Embryophyta</taxon>
        <taxon>Tracheophyta</taxon>
        <taxon>Spermatophyta</taxon>
        <taxon>Magnoliopsida</taxon>
        <taxon>eudicotyledons</taxon>
        <taxon>Gunneridae</taxon>
        <taxon>Pentapetalae</taxon>
        <taxon>Dilleniales</taxon>
        <taxon>Dilleniaceae</taxon>
        <taxon>Dillenia</taxon>
    </lineage>
</organism>
<evidence type="ECO:0000313" key="1">
    <source>
        <dbReference type="EMBL" id="KAK6945200.1"/>
    </source>
</evidence>
<dbReference type="AlphaFoldDB" id="A0AAN8W360"/>
<accession>A0AAN8W360</accession>